<evidence type="ECO:0000259" key="1">
    <source>
        <dbReference type="PROSITE" id="PS51750"/>
    </source>
</evidence>
<dbReference type="AlphaFoldDB" id="A0AAW8TSN1"/>
<organism evidence="2 3">
    <name type="scientific">Enterococcus cecorum</name>
    <dbReference type="NCBI Taxonomy" id="44008"/>
    <lineage>
        <taxon>Bacteria</taxon>
        <taxon>Bacillati</taxon>
        <taxon>Bacillota</taxon>
        <taxon>Bacilli</taxon>
        <taxon>Lactobacillales</taxon>
        <taxon>Enterococcaceae</taxon>
        <taxon>Enterococcus</taxon>
    </lineage>
</organism>
<dbReference type="PROSITE" id="PS51750">
    <property type="entry name" value="BRO_N"/>
    <property type="match status" value="1"/>
</dbReference>
<sequence length="259" mass="29670">MEIQTFSNNLFDLTVKTENGEALFDVETVARSLGFVQRQNKNGKVYESIRWETINRYIPQKVGEIKKGDYISEPMVYKLAFKANNALAEQFQDWLATEVLPAIRKHGGYLTEQKLEEALLNPDTLINLATQLKQEREGRLIAEQRVNELTPKASYYDKVLSNKALVTITVIAKDYGMSGKAMNALLHELGVQYKQGTTWLLYARYQKNGWTHSETVMITDKDGNEKAVLNTKWTQKGRLGLYELLKRKGYLPVIERETA</sequence>
<dbReference type="Pfam" id="PF03374">
    <property type="entry name" value="ANT"/>
    <property type="match status" value="1"/>
</dbReference>
<gene>
    <name evidence="2" type="ORF">P7H47_07830</name>
</gene>
<dbReference type="InterPro" id="IPR005039">
    <property type="entry name" value="Ant_C"/>
</dbReference>
<dbReference type="RefSeq" id="WP_311897827.1">
    <property type="nucleotide sequence ID" value="NZ_JARQBI010000017.1"/>
</dbReference>
<dbReference type="InterPro" id="IPR003497">
    <property type="entry name" value="BRO_N_domain"/>
</dbReference>
<dbReference type="EMBL" id="JARQBI010000017">
    <property type="protein sequence ID" value="MDT2797149.1"/>
    <property type="molecule type" value="Genomic_DNA"/>
</dbReference>
<comment type="caution">
    <text evidence="2">The sequence shown here is derived from an EMBL/GenBank/DDBJ whole genome shotgun (WGS) entry which is preliminary data.</text>
</comment>
<accession>A0AAW8TSN1</accession>
<protein>
    <submittedName>
        <fullName evidence="2">Phage antirepressor KilAC domain-containing protein</fullName>
    </submittedName>
</protein>
<proteinExistence type="predicted"/>
<evidence type="ECO:0000313" key="3">
    <source>
        <dbReference type="Proteomes" id="UP001255696"/>
    </source>
</evidence>
<reference evidence="2" key="1">
    <citation type="submission" date="2023-03" db="EMBL/GenBank/DDBJ databases">
        <authorList>
            <person name="Shen W."/>
            <person name="Cai J."/>
        </authorList>
    </citation>
    <scope>NUCLEOTIDE SEQUENCE</scope>
    <source>
        <strain evidence="2">B245-2</strain>
    </source>
</reference>
<name>A0AAW8TSN1_9ENTE</name>
<evidence type="ECO:0000313" key="2">
    <source>
        <dbReference type="EMBL" id="MDT2797149.1"/>
    </source>
</evidence>
<dbReference type="SMART" id="SM01040">
    <property type="entry name" value="Bro-N"/>
    <property type="match status" value="1"/>
</dbReference>
<dbReference type="Pfam" id="PF02498">
    <property type="entry name" value="Bro-N"/>
    <property type="match status" value="1"/>
</dbReference>
<dbReference type="Proteomes" id="UP001255696">
    <property type="component" value="Unassembled WGS sequence"/>
</dbReference>
<feature type="domain" description="Bro-N" evidence="1">
    <location>
        <begin position="1"/>
        <end position="107"/>
    </location>
</feature>
<dbReference type="GO" id="GO:0003677">
    <property type="term" value="F:DNA binding"/>
    <property type="evidence" value="ECO:0007669"/>
    <property type="project" value="InterPro"/>
</dbReference>